<proteinExistence type="predicted"/>
<sequence>MLIKMIIRNRTNVYDFNFHVVFVTKYRKQIFTTDELRNDMKQIINQLAHDRNFTIEHLEVMPDHVHMLISFPPTETPAQVVKALKGASARIWFKKHPETRVLLYKNHLWSPSYFISTIGNVSKR</sequence>
<gene>
    <name evidence="2" type="primary">tnpA</name>
    <name evidence="2" type="ORF">IAA89_00565</name>
</gene>
<comment type="caution">
    <text evidence="2">The sequence shown here is derived from an EMBL/GenBank/DDBJ whole genome shotgun (WGS) entry which is preliminary data.</text>
</comment>
<dbReference type="GO" id="GO:0006313">
    <property type="term" value="P:DNA transposition"/>
    <property type="evidence" value="ECO:0007669"/>
    <property type="project" value="InterPro"/>
</dbReference>
<accession>A0A9D9E652</accession>
<evidence type="ECO:0000259" key="1">
    <source>
        <dbReference type="SMART" id="SM01321"/>
    </source>
</evidence>
<dbReference type="NCBIfam" id="NF033573">
    <property type="entry name" value="transpos_IS200"/>
    <property type="match status" value="1"/>
</dbReference>
<dbReference type="PANTHER" id="PTHR33360:SF2">
    <property type="entry name" value="TRANSPOSASE FOR INSERTION SEQUENCE ELEMENT IS200"/>
    <property type="match status" value="1"/>
</dbReference>
<dbReference type="InterPro" id="IPR036515">
    <property type="entry name" value="Transposase_17_sf"/>
</dbReference>
<protein>
    <submittedName>
        <fullName evidence="2">IS200/IS605 family transposase</fullName>
    </submittedName>
</protein>
<reference evidence="2" key="2">
    <citation type="journal article" date="2021" name="PeerJ">
        <title>Extensive microbial diversity within the chicken gut microbiome revealed by metagenomics and culture.</title>
        <authorList>
            <person name="Gilroy R."/>
            <person name="Ravi A."/>
            <person name="Getino M."/>
            <person name="Pursley I."/>
            <person name="Horton D.L."/>
            <person name="Alikhan N.F."/>
            <person name="Baker D."/>
            <person name="Gharbi K."/>
            <person name="Hall N."/>
            <person name="Watson M."/>
            <person name="Adriaenssens E.M."/>
            <person name="Foster-Nyarko E."/>
            <person name="Jarju S."/>
            <person name="Secka A."/>
            <person name="Antonio M."/>
            <person name="Oren A."/>
            <person name="Chaudhuri R.R."/>
            <person name="La Ragione R."/>
            <person name="Hildebrand F."/>
            <person name="Pallen M.J."/>
        </authorList>
    </citation>
    <scope>NUCLEOTIDE SEQUENCE</scope>
    <source>
        <strain evidence="2">C6-149</strain>
    </source>
</reference>
<evidence type="ECO:0000313" key="3">
    <source>
        <dbReference type="Proteomes" id="UP000823614"/>
    </source>
</evidence>
<dbReference type="PANTHER" id="PTHR33360">
    <property type="entry name" value="TRANSPOSASE FOR INSERTION SEQUENCE ELEMENT IS200"/>
    <property type="match status" value="1"/>
</dbReference>
<dbReference type="Gene3D" id="3.30.70.1290">
    <property type="entry name" value="Transposase IS200-like"/>
    <property type="match status" value="1"/>
</dbReference>
<dbReference type="Proteomes" id="UP000823614">
    <property type="component" value="Unassembled WGS sequence"/>
</dbReference>
<dbReference type="SUPFAM" id="SSF143422">
    <property type="entry name" value="Transposase IS200-like"/>
    <property type="match status" value="1"/>
</dbReference>
<name>A0A9D9E652_9LACO</name>
<dbReference type="SMART" id="SM01321">
    <property type="entry name" value="Y1_Tnp"/>
    <property type="match status" value="1"/>
</dbReference>
<organism evidence="2 3">
    <name type="scientific">Candidatus Gallilactobacillus intestinavium</name>
    <dbReference type="NCBI Taxonomy" id="2840838"/>
    <lineage>
        <taxon>Bacteria</taxon>
        <taxon>Bacillati</taxon>
        <taxon>Bacillota</taxon>
        <taxon>Bacilli</taxon>
        <taxon>Lactobacillales</taxon>
        <taxon>Lactobacillaceae</taxon>
        <taxon>Lactobacillaceae incertae sedis</taxon>
        <taxon>Candidatus Gallilactobacillus</taxon>
    </lineage>
</organism>
<dbReference type="AlphaFoldDB" id="A0A9D9E652"/>
<feature type="non-terminal residue" evidence="2">
    <location>
        <position position="124"/>
    </location>
</feature>
<dbReference type="Pfam" id="PF01797">
    <property type="entry name" value="Y1_Tnp"/>
    <property type="match status" value="1"/>
</dbReference>
<dbReference type="EMBL" id="JADIMP010000011">
    <property type="protein sequence ID" value="MBO8440933.1"/>
    <property type="molecule type" value="Genomic_DNA"/>
</dbReference>
<dbReference type="InterPro" id="IPR002686">
    <property type="entry name" value="Transposase_17"/>
</dbReference>
<evidence type="ECO:0000313" key="2">
    <source>
        <dbReference type="EMBL" id="MBO8440933.1"/>
    </source>
</evidence>
<dbReference type="GO" id="GO:0004803">
    <property type="term" value="F:transposase activity"/>
    <property type="evidence" value="ECO:0007669"/>
    <property type="project" value="InterPro"/>
</dbReference>
<feature type="domain" description="Transposase IS200-like" evidence="1">
    <location>
        <begin position="13"/>
        <end position="120"/>
    </location>
</feature>
<dbReference type="GO" id="GO:0003677">
    <property type="term" value="F:DNA binding"/>
    <property type="evidence" value="ECO:0007669"/>
    <property type="project" value="InterPro"/>
</dbReference>
<reference evidence="2" key="1">
    <citation type="submission" date="2020-10" db="EMBL/GenBank/DDBJ databases">
        <authorList>
            <person name="Gilroy R."/>
        </authorList>
    </citation>
    <scope>NUCLEOTIDE SEQUENCE</scope>
    <source>
        <strain evidence="2">C6-149</strain>
    </source>
</reference>